<evidence type="ECO:0000256" key="5">
    <source>
        <dbReference type="ARBA" id="ARBA00022679"/>
    </source>
</evidence>
<dbReference type="AlphaFoldDB" id="A0A1M7Z6C0"/>
<dbReference type="Gene3D" id="3.30.70.560">
    <property type="entry name" value="7,8-Dihydro-6-hydroxymethylpterin-pyrophosphokinase HPPK"/>
    <property type="match status" value="1"/>
</dbReference>
<evidence type="ECO:0000256" key="7">
    <source>
        <dbReference type="ARBA" id="ARBA00022777"/>
    </source>
</evidence>
<evidence type="ECO:0000256" key="4">
    <source>
        <dbReference type="ARBA" id="ARBA00016218"/>
    </source>
</evidence>
<proteinExistence type="inferred from homology"/>
<comment type="pathway">
    <text evidence="1">Cofactor biosynthesis; tetrahydrofolate biosynthesis; 2-amino-4-hydroxy-6-hydroxymethyl-7,8-dihydropteridine diphosphate from 7,8-dihydroneopterin triphosphate: step 4/4.</text>
</comment>
<dbReference type="CDD" id="cd00483">
    <property type="entry name" value="HPPK"/>
    <property type="match status" value="1"/>
</dbReference>
<keyword evidence="7 14" id="KW-0418">Kinase</keyword>
<comment type="similarity">
    <text evidence="2">Belongs to the HPPK family.</text>
</comment>
<dbReference type="PROSITE" id="PS00794">
    <property type="entry name" value="HPPK"/>
    <property type="match status" value="1"/>
</dbReference>
<organism evidence="14 15">
    <name type="scientific">Pseudoxanthobacter soli DSM 19599</name>
    <dbReference type="NCBI Taxonomy" id="1123029"/>
    <lineage>
        <taxon>Bacteria</taxon>
        <taxon>Pseudomonadati</taxon>
        <taxon>Pseudomonadota</taxon>
        <taxon>Alphaproteobacteria</taxon>
        <taxon>Hyphomicrobiales</taxon>
        <taxon>Segnochrobactraceae</taxon>
        <taxon>Pseudoxanthobacter</taxon>
    </lineage>
</organism>
<name>A0A1M7Z6C0_9HYPH</name>
<evidence type="ECO:0000256" key="2">
    <source>
        <dbReference type="ARBA" id="ARBA00005810"/>
    </source>
</evidence>
<keyword evidence="6" id="KW-0547">Nucleotide-binding</keyword>
<keyword evidence="15" id="KW-1185">Reference proteome</keyword>
<evidence type="ECO:0000259" key="13">
    <source>
        <dbReference type="PROSITE" id="PS00794"/>
    </source>
</evidence>
<dbReference type="GO" id="GO:0046654">
    <property type="term" value="P:tetrahydrofolate biosynthetic process"/>
    <property type="evidence" value="ECO:0007669"/>
    <property type="project" value="UniProtKB-UniPathway"/>
</dbReference>
<dbReference type="NCBIfam" id="TIGR01498">
    <property type="entry name" value="folK"/>
    <property type="match status" value="1"/>
</dbReference>
<keyword evidence="9" id="KW-0289">Folate biosynthesis</keyword>
<sequence length="157" mass="17039">MEIAAVSLGSNIGDKRGHIAAAIDLLARTPGLRVVARSGDYRTAPWGFAEQDWFVNACVLLETALAPRALLDRCLEIEHALGRRRDVRWGPRIIDLDLLSYGGLTIDEPGLSVPHPHMLERAFVLVPLAEIAPDLTIGGDTVAAALERVEADTITRL</sequence>
<keyword evidence="8" id="KW-0067">ATP-binding</keyword>
<dbReference type="PANTHER" id="PTHR43071">
    <property type="entry name" value="2-AMINO-4-HYDROXY-6-HYDROXYMETHYLDIHYDROPTERIDINE PYROPHOSPHOKINASE"/>
    <property type="match status" value="1"/>
</dbReference>
<dbReference type="STRING" id="1123029.SAMN02745172_00287"/>
<reference evidence="14 15" key="1">
    <citation type="submission" date="2016-12" db="EMBL/GenBank/DDBJ databases">
        <authorList>
            <person name="Song W.-J."/>
            <person name="Kurnit D.M."/>
        </authorList>
    </citation>
    <scope>NUCLEOTIDE SEQUENCE [LARGE SCALE GENOMIC DNA]</scope>
    <source>
        <strain evidence="14 15">DSM 19599</strain>
    </source>
</reference>
<dbReference type="EMBL" id="FRXO01000001">
    <property type="protein sequence ID" value="SHO60419.1"/>
    <property type="molecule type" value="Genomic_DNA"/>
</dbReference>
<dbReference type="GO" id="GO:0016301">
    <property type="term" value="F:kinase activity"/>
    <property type="evidence" value="ECO:0007669"/>
    <property type="project" value="UniProtKB-KW"/>
</dbReference>
<dbReference type="RefSeq" id="WP_073625418.1">
    <property type="nucleotide sequence ID" value="NZ_FRXO01000001.1"/>
</dbReference>
<evidence type="ECO:0000256" key="11">
    <source>
        <dbReference type="ARBA" id="ARBA00029766"/>
    </source>
</evidence>
<protein>
    <recommendedName>
        <fullName evidence="4">2-amino-4-hydroxy-6-hydroxymethyldihydropteridine pyrophosphokinase</fullName>
        <ecNumber evidence="3">2.7.6.3</ecNumber>
    </recommendedName>
    <alternativeName>
        <fullName evidence="11">6-hydroxymethyl-7,8-dihydropterin pyrophosphokinase</fullName>
    </alternativeName>
    <alternativeName>
        <fullName evidence="12">7,8-dihydro-6-hydroxymethylpterin-pyrophosphokinase</fullName>
    </alternativeName>
</protein>
<evidence type="ECO:0000313" key="15">
    <source>
        <dbReference type="Proteomes" id="UP000186406"/>
    </source>
</evidence>
<feature type="domain" description="7,8-dihydro-6-hydroxymethylpterin-pyrophosphokinase" evidence="13">
    <location>
        <begin position="88"/>
        <end position="99"/>
    </location>
</feature>
<evidence type="ECO:0000256" key="6">
    <source>
        <dbReference type="ARBA" id="ARBA00022741"/>
    </source>
</evidence>
<dbReference type="GO" id="GO:0003848">
    <property type="term" value="F:2-amino-4-hydroxy-6-hydroxymethyldihydropteridine diphosphokinase activity"/>
    <property type="evidence" value="ECO:0007669"/>
    <property type="project" value="UniProtKB-EC"/>
</dbReference>
<evidence type="ECO:0000256" key="10">
    <source>
        <dbReference type="ARBA" id="ARBA00029409"/>
    </source>
</evidence>
<dbReference type="InterPro" id="IPR035907">
    <property type="entry name" value="Hppk_sf"/>
</dbReference>
<evidence type="ECO:0000313" key="14">
    <source>
        <dbReference type="EMBL" id="SHO60419.1"/>
    </source>
</evidence>
<evidence type="ECO:0000256" key="3">
    <source>
        <dbReference type="ARBA" id="ARBA00013253"/>
    </source>
</evidence>
<dbReference type="Proteomes" id="UP000186406">
    <property type="component" value="Unassembled WGS sequence"/>
</dbReference>
<evidence type="ECO:0000256" key="9">
    <source>
        <dbReference type="ARBA" id="ARBA00022909"/>
    </source>
</evidence>
<dbReference type="GO" id="GO:0046656">
    <property type="term" value="P:folic acid biosynthetic process"/>
    <property type="evidence" value="ECO:0007669"/>
    <property type="project" value="UniProtKB-KW"/>
</dbReference>
<dbReference type="OrthoDB" id="9808041at2"/>
<dbReference type="UniPathway" id="UPA00077">
    <property type="reaction ID" value="UER00155"/>
</dbReference>
<evidence type="ECO:0000256" key="1">
    <source>
        <dbReference type="ARBA" id="ARBA00005051"/>
    </source>
</evidence>
<keyword evidence="5" id="KW-0808">Transferase</keyword>
<gene>
    <name evidence="14" type="ORF">SAMN02745172_00287</name>
</gene>
<evidence type="ECO:0000256" key="8">
    <source>
        <dbReference type="ARBA" id="ARBA00022840"/>
    </source>
</evidence>
<evidence type="ECO:0000256" key="12">
    <source>
        <dbReference type="ARBA" id="ARBA00033413"/>
    </source>
</evidence>
<dbReference type="InterPro" id="IPR000550">
    <property type="entry name" value="Hppk"/>
</dbReference>
<dbReference type="GO" id="GO:0005524">
    <property type="term" value="F:ATP binding"/>
    <property type="evidence" value="ECO:0007669"/>
    <property type="project" value="UniProtKB-KW"/>
</dbReference>
<dbReference type="PANTHER" id="PTHR43071:SF1">
    <property type="entry name" value="2-AMINO-4-HYDROXY-6-HYDROXYMETHYLDIHYDROPTERIDINE PYROPHOSPHOKINASE"/>
    <property type="match status" value="1"/>
</dbReference>
<dbReference type="SUPFAM" id="SSF55083">
    <property type="entry name" value="6-hydroxymethyl-7,8-dihydropterin pyrophosphokinase, HPPK"/>
    <property type="match status" value="1"/>
</dbReference>
<dbReference type="EC" id="2.7.6.3" evidence="3"/>
<accession>A0A1M7Z6C0</accession>
<comment type="function">
    <text evidence="10">Catalyzes the transfer of pyrophosphate from adenosine triphosphate (ATP) to 6-hydroxymethyl-7,8-dihydropterin, an enzymatic step in folate biosynthesis pathway.</text>
</comment>
<dbReference type="Pfam" id="PF01288">
    <property type="entry name" value="HPPK"/>
    <property type="match status" value="1"/>
</dbReference>